<dbReference type="PANTHER" id="PTHR31623:SF46">
    <property type="entry name" value="VINORINE SYNTHASE-LIKE"/>
    <property type="match status" value="1"/>
</dbReference>
<name>A0A2H5NV47_CITUN</name>
<evidence type="ECO:0000256" key="1">
    <source>
        <dbReference type="ARBA" id="ARBA00009861"/>
    </source>
</evidence>
<dbReference type="EMBL" id="BDQV01000022">
    <property type="protein sequence ID" value="GAY44006.1"/>
    <property type="molecule type" value="Genomic_DNA"/>
</dbReference>
<evidence type="ECO:0000313" key="4">
    <source>
        <dbReference type="EMBL" id="GAY44006.1"/>
    </source>
</evidence>
<keyword evidence="5" id="KW-1185">Reference proteome</keyword>
<dbReference type="Proteomes" id="UP000236630">
    <property type="component" value="Unassembled WGS sequence"/>
</dbReference>
<dbReference type="AlphaFoldDB" id="A0A2H5NV47"/>
<evidence type="ECO:0000313" key="5">
    <source>
        <dbReference type="Proteomes" id="UP000236630"/>
    </source>
</evidence>
<dbReference type="Gene3D" id="3.30.559.10">
    <property type="entry name" value="Chloramphenicol acetyltransferase-like domain"/>
    <property type="match status" value="2"/>
</dbReference>
<evidence type="ECO:0000256" key="3">
    <source>
        <dbReference type="ARBA" id="ARBA00023315"/>
    </source>
</evidence>
<gene>
    <name evidence="4" type="ORF">CUMW_078950</name>
</gene>
<reference evidence="4 5" key="1">
    <citation type="journal article" date="2017" name="Front. Genet.">
        <title>Draft sequencing of the heterozygous diploid genome of Satsuma (Citrus unshiu Marc.) using a hybrid assembly approach.</title>
        <authorList>
            <person name="Shimizu T."/>
            <person name="Tanizawa Y."/>
            <person name="Mochizuki T."/>
            <person name="Nagasaki H."/>
            <person name="Yoshioka T."/>
            <person name="Toyoda A."/>
            <person name="Fujiyama A."/>
            <person name="Kaminuma E."/>
            <person name="Nakamura Y."/>
        </authorList>
    </citation>
    <scope>NUCLEOTIDE SEQUENCE [LARGE SCALE GENOMIC DNA]</scope>
    <source>
        <strain evidence="5">cv. Miyagawa wase</strain>
    </source>
</reference>
<dbReference type="GO" id="GO:0016746">
    <property type="term" value="F:acyltransferase activity"/>
    <property type="evidence" value="ECO:0007669"/>
    <property type="project" value="UniProtKB-KW"/>
</dbReference>
<accession>A0A2H5NV47</accession>
<sequence length="434" mass="49165">MHISMMKLEVEVISTETIKPSSPTPQHLGHYQLSFLDQISPPVYNPLVLFYTADDEINNNNNTETLGNFIKQSLSEVFTCFYPLAGRIHKDNNFIECNDEGIPFKKARVKCQLLHLLQNPNPNELNKLLPFDLAEAKELPIGIQFNIFDCGGIGLGICISHKVGDAQSFFTFVKSWAATARGEKHTVRVEFVSATLFPPKNILGFEPSTGITKENVVTKRFVFAAPKIEEIRSNYTHSESCTPSRVEALSAFIWSRFVAATKPSHKTSDHRFYTITHAVNLRTKMEPPLPDYSFGNLYRTAVTIPCLDNEDEERYNHIIISQMRDSLRKVDKDYVKKLQQGDEHLGFIRDRAEKFARGEIVSFSFTSLCRFPLYEADFGWGKPVWAASASLSFKNLVTFMDTVSGDHGVEAWINLKEEDMAKLEADEKLLSFAS</sequence>
<evidence type="ECO:0000256" key="2">
    <source>
        <dbReference type="ARBA" id="ARBA00022679"/>
    </source>
</evidence>
<comment type="caution">
    <text evidence="4">The sequence shown here is derived from an EMBL/GenBank/DDBJ whole genome shotgun (WGS) entry which is preliminary data.</text>
</comment>
<dbReference type="PANTHER" id="PTHR31623">
    <property type="entry name" value="F21J9.9"/>
    <property type="match status" value="1"/>
</dbReference>
<keyword evidence="2" id="KW-0808">Transferase</keyword>
<organism evidence="4 5">
    <name type="scientific">Citrus unshiu</name>
    <name type="common">Satsuma mandarin</name>
    <name type="synonym">Citrus nobilis var. unshiu</name>
    <dbReference type="NCBI Taxonomy" id="55188"/>
    <lineage>
        <taxon>Eukaryota</taxon>
        <taxon>Viridiplantae</taxon>
        <taxon>Streptophyta</taxon>
        <taxon>Embryophyta</taxon>
        <taxon>Tracheophyta</taxon>
        <taxon>Spermatophyta</taxon>
        <taxon>Magnoliopsida</taxon>
        <taxon>eudicotyledons</taxon>
        <taxon>Gunneridae</taxon>
        <taxon>Pentapetalae</taxon>
        <taxon>rosids</taxon>
        <taxon>malvids</taxon>
        <taxon>Sapindales</taxon>
        <taxon>Rutaceae</taxon>
        <taxon>Aurantioideae</taxon>
        <taxon>Citrus</taxon>
    </lineage>
</organism>
<protein>
    <recommendedName>
        <fullName evidence="6">Vinorine synthase</fullName>
    </recommendedName>
</protein>
<proteinExistence type="inferred from homology"/>
<evidence type="ECO:0008006" key="6">
    <source>
        <dbReference type="Google" id="ProtNLM"/>
    </source>
</evidence>
<dbReference type="Pfam" id="PF02458">
    <property type="entry name" value="Transferase"/>
    <property type="match status" value="1"/>
</dbReference>
<comment type="similarity">
    <text evidence="1">Belongs to the plant acyltransferase family.</text>
</comment>
<keyword evidence="3" id="KW-0012">Acyltransferase</keyword>
<dbReference type="STRING" id="55188.A0A2H5NV47"/>
<dbReference type="InterPro" id="IPR023213">
    <property type="entry name" value="CAT-like_dom_sf"/>
</dbReference>